<gene>
    <name evidence="2" type="ORF">BASA50_008129</name>
</gene>
<dbReference type="PANTHER" id="PTHR28037:SF1">
    <property type="entry name" value="ALCOHOL O-ACETYLTRANSFERASE 1-RELATED"/>
    <property type="match status" value="1"/>
</dbReference>
<accession>A0ABQ8F518</accession>
<organism evidence="2 3">
    <name type="scientific">Batrachochytrium salamandrivorans</name>
    <dbReference type="NCBI Taxonomy" id="1357716"/>
    <lineage>
        <taxon>Eukaryota</taxon>
        <taxon>Fungi</taxon>
        <taxon>Fungi incertae sedis</taxon>
        <taxon>Chytridiomycota</taxon>
        <taxon>Chytridiomycota incertae sedis</taxon>
        <taxon>Chytridiomycetes</taxon>
        <taxon>Rhizophydiales</taxon>
        <taxon>Rhizophydiales incertae sedis</taxon>
        <taxon>Batrachochytrium</taxon>
    </lineage>
</organism>
<name>A0ABQ8F518_9FUNG</name>
<keyword evidence="1" id="KW-0812">Transmembrane</keyword>
<keyword evidence="1" id="KW-0472">Membrane</keyword>
<evidence type="ECO:0000313" key="2">
    <source>
        <dbReference type="EMBL" id="KAH6592345.1"/>
    </source>
</evidence>
<reference evidence="2 3" key="1">
    <citation type="submission" date="2021-02" db="EMBL/GenBank/DDBJ databases">
        <title>Variation within the Batrachochytrium salamandrivorans European outbreak.</title>
        <authorList>
            <person name="Kelly M."/>
            <person name="Pasmans F."/>
            <person name="Shea T.P."/>
            <person name="Munoz J.F."/>
            <person name="Carranza S."/>
            <person name="Cuomo C.A."/>
            <person name="Martel A."/>
        </authorList>
    </citation>
    <scope>NUCLEOTIDE SEQUENCE [LARGE SCALE GENOMIC DNA]</scope>
    <source>
        <strain evidence="2 3">AMFP18/2</strain>
    </source>
</reference>
<dbReference type="EMBL" id="JAFCIX010000380">
    <property type="protein sequence ID" value="KAH6592345.1"/>
    <property type="molecule type" value="Genomic_DNA"/>
</dbReference>
<protein>
    <recommendedName>
        <fullName evidence="4">O-acyltransferase WSD1 C-terminal domain-containing protein</fullName>
    </recommendedName>
</protein>
<evidence type="ECO:0000313" key="3">
    <source>
        <dbReference type="Proteomes" id="UP001648503"/>
    </source>
</evidence>
<dbReference type="InterPro" id="IPR052058">
    <property type="entry name" value="Alcohol_O-acetyltransferase"/>
</dbReference>
<keyword evidence="1" id="KW-1133">Transmembrane helix</keyword>
<keyword evidence="3" id="KW-1185">Reference proteome</keyword>
<evidence type="ECO:0008006" key="4">
    <source>
        <dbReference type="Google" id="ProtNLM"/>
    </source>
</evidence>
<dbReference type="PANTHER" id="PTHR28037">
    <property type="entry name" value="ALCOHOL O-ACETYLTRANSFERASE 1-RELATED"/>
    <property type="match status" value="1"/>
</dbReference>
<feature type="transmembrane region" description="Helical" evidence="1">
    <location>
        <begin position="205"/>
        <end position="225"/>
    </location>
</feature>
<sequence length="472" mass="51577">MEGEDYQRPLNIKEAEYLILQFTNNIVVCGSVHLEQTTHTLETITAAFSGATQQIQAENPLWNTSVVNRGTAAAPKYFFVKKHVKEGRPPAPIPVIVHQTDDIASREQLCSICADEVQESALHLPRVRLLVPSHPEGSTTAAPLINQVVVIMTVPHFIADGRSSLEQFKRLLVCALAPQIPLPDGPLQRLTEGHVPIVPKNTLPFWYIIGTYLYFVAFLLWSEYIGRPIEMMRSPQPDMHIEFGTGKMLTEDMISTRSLFDILLLNAAETHLLLVTSKKLGVTVTTLLSFAIAKSIAITTKAPAGSNIAGGGAIDIRPQLGLSRSVNGCFVTGFLLVHCIHESDQVTLAEIRRVSNFNSVGSSRFIATLFLKKTSKKTVITAKKAPFELHLAYGVSSLGKYDAIELGDTISVQGIFFGSSSTPLQGTQLKLHAVTFDNCLSISVSASQAIISQSDFDACMTALRRCISNMCQ</sequence>
<dbReference type="Proteomes" id="UP001648503">
    <property type="component" value="Unassembled WGS sequence"/>
</dbReference>
<evidence type="ECO:0000256" key="1">
    <source>
        <dbReference type="SAM" id="Phobius"/>
    </source>
</evidence>
<comment type="caution">
    <text evidence="2">The sequence shown here is derived from an EMBL/GenBank/DDBJ whole genome shotgun (WGS) entry which is preliminary data.</text>
</comment>
<proteinExistence type="predicted"/>